<keyword evidence="7" id="KW-0812">Transmembrane</keyword>
<evidence type="ECO:0000256" key="11">
    <source>
        <dbReference type="ARBA" id="ARBA00023136"/>
    </source>
</evidence>
<evidence type="ECO:0000256" key="10">
    <source>
        <dbReference type="ARBA" id="ARBA00023065"/>
    </source>
</evidence>
<dbReference type="InterPro" id="IPR023011">
    <property type="entry name" value="ATP_synth_F0_asu_AS"/>
</dbReference>
<evidence type="ECO:0000256" key="2">
    <source>
        <dbReference type="ARBA" id="ARBA00004141"/>
    </source>
</evidence>
<comment type="similarity">
    <text evidence="3">Belongs to the ATPase A chain family.</text>
</comment>
<evidence type="ECO:0000256" key="9">
    <source>
        <dbReference type="ARBA" id="ARBA00022989"/>
    </source>
</evidence>
<keyword evidence="9" id="KW-1133">Transmembrane helix</keyword>
<evidence type="ECO:0000256" key="6">
    <source>
        <dbReference type="ARBA" id="ARBA00022547"/>
    </source>
</evidence>
<dbReference type="Gene3D" id="1.20.120.220">
    <property type="entry name" value="ATP synthase, F0 complex, subunit A"/>
    <property type="match status" value="1"/>
</dbReference>
<dbReference type="EMBL" id="KR270645">
    <property type="protein sequence ID" value="ALG35816.1"/>
    <property type="molecule type" value="Genomic_DNA"/>
</dbReference>
<dbReference type="GO" id="GO:0046933">
    <property type="term" value="F:proton-transporting ATP synthase activity, rotational mechanism"/>
    <property type="evidence" value="ECO:0007669"/>
    <property type="project" value="TreeGrafter"/>
</dbReference>
<dbReference type="InterPro" id="IPR035908">
    <property type="entry name" value="F0_ATP_A_sf"/>
</dbReference>
<evidence type="ECO:0000256" key="7">
    <source>
        <dbReference type="ARBA" id="ARBA00022692"/>
    </source>
</evidence>
<evidence type="ECO:0000256" key="5">
    <source>
        <dbReference type="ARBA" id="ARBA00022448"/>
    </source>
</evidence>
<evidence type="ECO:0000313" key="14">
    <source>
        <dbReference type="EMBL" id="ALG35816.1"/>
    </source>
</evidence>
<evidence type="ECO:0000256" key="12">
    <source>
        <dbReference type="ARBA" id="ARBA00023310"/>
    </source>
</evidence>
<accession>A0A384R850</accession>
<dbReference type="GO" id="GO:0045259">
    <property type="term" value="C:proton-transporting ATP synthase complex"/>
    <property type="evidence" value="ECO:0007669"/>
    <property type="project" value="UniProtKB-KW"/>
</dbReference>
<dbReference type="PROSITE" id="PS00449">
    <property type="entry name" value="ATPASE_A"/>
    <property type="match status" value="1"/>
</dbReference>
<dbReference type="InterPro" id="IPR000568">
    <property type="entry name" value="ATP_synth_F0_asu"/>
</dbReference>
<keyword evidence="6" id="KW-0138">CF(0)</keyword>
<dbReference type="InterPro" id="IPR045083">
    <property type="entry name" value="ATP_synth_F0_asu_bact/mt"/>
</dbReference>
<gene>
    <name evidence="14" type="primary">ATP6</name>
</gene>
<dbReference type="PANTHER" id="PTHR11410">
    <property type="entry name" value="ATP SYNTHASE SUBUNIT A"/>
    <property type="match status" value="1"/>
</dbReference>
<evidence type="ECO:0000256" key="3">
    <source>
        <dbReference type="ARBA" id="ARBA00006810"/>
    </source>
</evidence>
<keyword evidence="11" id="KW-0472">Membrane</keyword>
<keyword evidence="10" id="KW-0406">Ion transport</keyword>
<name>A0A384R850_9HYME</name>
<keyword evidence="14" id="KW-0496">Mitochondrion</keyword>
<reference evidence="14" key="1">
    <citation type="submission" date="2015-04" db="EMBL/GenBank/DDBJ databases">
        <authorList>
            <person name="Syromyatnikov M.Y."/>
            <person name="Popov V.N."/>
        </authorList>
    </citation>
    <scope>NUCLEOTIDE SEQUENCE</scope>
</reference>
<dbReference type="NCBIfam" id="TIGR01131">
    <property type="entry name" value="ATP_synt_6_or_A"/>
    <property type="match status" value="1"/>
</dbReference>
<geneLocation type="mitochondrion" evidence="14"/>
<dbReference type="Pfam" id="PF00119">
    <property type="entry name" value="ATP-synt_A"/>
    <property type="match status" value="1"/>
</dbReference>
<protein>
    <recommendedName>
        <fullName evidence="13">ATP synthase subunit a</fullName>
    </recommendedName>
</protein>
<dbReference type="SUPFAM" id="SSF81336">
    <property type="entry name" value="F1F0 ATP synthase subunit A"/>
    <property type="match status" value="1"/>
</dbReference>
<keyword evidence="5" id="KW-0813">Transport</keyword>
<comment type="subunit">
    <text evidence="4">F-type ATPases have 2 components, CF(1) - the catalytic core - and CF(0) - the membrane proton channel. CF(1) has five subunits: alpha(3), beta(3), gamma(1), delta(1), epsilon(1). CF(0) has three main subunits: a, b and c.</text>
</comment>
<dbReference type="CDD" id="cd00310">
    <property type="entry name" value="ATP-synt_Fo_a_6"/>
    <property type="match status" value="1"/>
</dbReference>
<dbReference type="AlphaFoldDB" id="A0A384R850"/>
<keyword evidence="12" id="KW-0066">ATP synthesis</keyword>
<dbReference type="PRINTS" id="PR00123">
    <property type="entry name" value="ATPASEA"/>
</dbReference>
<evidence type="ECO:0000256" key="1">
    <source>
        <dbReference type="ARBA" id="ARBA00002070"/>
    </source>
</evidence>
<organism evidence="14">
    <name type="scientific">Parevania sp. SJW-2015</name>
    <dbReference type="NCBI Taxonomy" id="1725431"/>
    <lineage>
        <taxon>Eukaryota</taxon>
        <taxon>Metazoa</taxon>
        <taxon>Ecdysozoa</taxon>
        <taxon>Arthropoda</taxon>
        <taxon>Hexapoda</taxon>
        <taxon>Insecta</taxon>
        <taxon>Pterygota</taxon>
        <taxon>Neoptera</taxon>
        <taxon>Endopterygota</taxon>
        <taxon>Hymenoptera</taxon>
        <taxon>Apocrita</taxon>
        <taxon>Evanioidea</taxon>
        <taxon>Evaniidae</taxon>
        <taxon>Parevania</taxon>
    </lineage>
</organism>
<comment type="function">
    <text evidence="1">Mitochondrial membrane ATP synthase (F(1)F(0) ATP synthase or Complex V) produces ATP from ADP in the presence of a proton gradient across the membrane which is generated by electron transport complexes of the respiratory chain. F-type ATPases consist of two structural domains, F(1) - containing the extramembraneous catalytic core and F(0) - containing the membrane proton channel, linked together by a central stalk and a peripheral stalk. During catalysis, ATP synthesis in the catalytic domain of F(1) is coupled via a rotary mechanism of the central stalk subunits to proton translocation. Key component of the proton channel; it may play a direct role in the translocation of protons across the membrane.</text>
</comment>
<sequence>MMMNLFSSFNPSSIPLINLNWLSMGLFPLFIPFSFWLTHNKYHLSFFLLLNLIIQELKIIMKFKMNFLNLILLVSIFIFILLNNLLSLFPFIFSSSSHLLFSLSLSMMLFFIFMLFGWVTNYNSMFSHLVPLSTPVILIPFMIIIEFISNIIRPLTLAIRLSANMIAGHLLITLINSSMLESNLFFIIILMIPQITLMFLELNVSFIQSYVFTILSTLYSKEIK</sequence>
<proteinExistence type="inferred from homology"/>
<evidence type="ECO:0000256" key="8">
    <source>
        <dbReference type="ARBA" id="ARBA00022781"/>
    </source>
</evidence>
<comment type="subcellular location">
    <subcellularLocation>
        <location evidence="2">Membrane</location>
        <topology evidence="2">Multi-pass membrane protein</topology>
    </subcellularLocation>
    <subcellularLocation>
        <location evidence="13">Mitochondrion inner membrane</location>
        <topology evidence="13">Multi-pass membrane protein</topology>
    </subcellularLocation>
</comment>
<evidence type="ECO:0000256" key="4">
    <source>
        <dbReference type="ARBA" id="ARBA00011648"/>
    </source>
</evidence>
<dbReference type="PANTHER" id="PTHR11410:SF0">
    <property type="entry name" value="ATP SYNTHASE SUBUNIT A"/>
    <property type="match status" value="1"/>
</dbReference>
<keyword evidence="8" id="KW-0375">Hydrogen ion transport</keyword>
<evidence type="ECO:0000256" key="13">
    <source>
        <dbReference type="RuleBase" id="RU004450"/>
    </source>
</evidence>
<dbReference type="GO" id="GO:0005743">
    <property type="term" value="C:mitochondrial inner membrane"/>
    <property type="evidence" value="ECO:0007669"/>
    <property type="project" value="UniProtKB-SubCell"/>
</dbReference>